<gene>
    <name evidence="2" type="ORF">DN069_03340</name>
</gene>
<dbReference type="OrthoDB" id="5196259at2"/>
<accession>A0A2X0JH67</accession>
<dbReference type="AlphaFoldDB" id="A0A2X0JH67"/>
<proteinExistence type="predicted"/>
<keyword evidence="3" id="KW-1185">Reference proteome</keyword>
<organism evidence="2 3">
    <name type="scientific">Streptacidiphilus pinicola</name>
    <dbReference type="NCBI Taxonomy" id="2219663"/>
    <lineage>
        <taxon>Bacteria</taxon>
        <taxon>Bacillati</taxon>
        <taxon>Actinomycetota</taxon>
        <taxon>Actinomycetes</taxon>
        <taxon>Kitasatosporales</taxon>
        <taxon>Streptomycetaceae</taxon>
        <taxon>Streptacidiphilus</taxon>
    </lineage>
</organism>
<dbReference type="EMBL" id="QKYN01000014">
    <property type="protein sequence ID" value="RAG87008.1"/>
    <property type="molecule type" value="Genomic_DNA"/>
</dbReference>
<feature type="region of interest" description="Disordered" evidence="1">
    <location>
        <begin position="1"/>
        <end position="43"/>
    </location>
</feature>
<protein>
    <submittedName>
        <fullName evidence="2">Uncharacterized protein</fullName>
    </submittedName>
</protein>
<evidence type="ECO:0000313" key="3">
    <source>
        <dbReference type="Proteomes" id="UP000248889"/>
    </source>
</evidence>
<sequence length="156" mass="16546">MDPRPELTTDPSADPPADPHADPRLDPHADLTDGSVPTLGPRRLDPPAAASLLRLAARVERDLLAAGLNAKPYEVTPSSLAGVEVEVDAFDDAVGGVWLHWRTHPSVGPESPHSTSVRVVMAEALVRTLTALGYLAEHGDDSLRPYAVRVASGPEE</sequence>
<comment type="caution">
    <text evidence="2">The sequence shown here is derived from an EMBL/GenBank/DDBJ whole genome shotgun (WGS) entry which is preliminary data.</text>
</comment>
<feature type="compositionally biased region" description="Basic and acidic residues" evidence="1">
    <location>
        <begin position="17"/>
        <end position="31"/>
    </location>
</feature>
<dbReference type="Proteomes" id="UP000248889">
    <property type="component" value="Unassembled WGS sequence"/>
</dbReference>
<name>A0A2X0JH67_9ACTN</name>
<evidence type="ECO:0000313" key="2">
    <source>
        <dbReference type="EMBL" id="RAG87008.1"/>
    </source>
</evidence>
<dbReference type="RefSeq" id="WP_111499282.1">
    <property type="nucleotide sequence ID" value="NZ_QKYN01000014.1"/>
</dbReference>
<evidence type="ECO:0000256" key="1">
    <source>
        <dbReference type="SAM" id="MobiDB-lite"/>
    </source>
</evidence>
<reference evidence="2 3" key="1">
    <citation type="submission" date="2018-06" db="EMBL/GenBank/DDBJ databases">
        <title>Streptacidiphilus pinicola sp. nov., isolated from pine grove soil.</title>
        <authorList>
            <person name="Roh S.G."/>
            <person name="Park S."/>
            <person name="Kim M.-K."/>
            <person name="Yun B.-R."/>
            <person name="Park J."/>
            <person name="Kim M.J."/>
            <person name="Kim Y.S."/>
            <person name="Kim S.B."/>
        </authorList>
    </citation>
    <scope>NUCLEOTIDE SEQUENCE [LARGE SCALE GENOMIC DNA]</scope>
    <source>
        <strain evidence="2 3">MMS16-CNU450</strain>
    </source>
</reference>